<evidence type="ECO:0000313" key="2">
    <source>
        <dbReference type="Proteomes" id="UP001302602"/>
    </source>
</evidence>
<accession>A0AAN6Z1N4</accession>
<name>A0AAN6Z1N4_9PEZI</name>
<comment type="caution">
    <text evidence="1">The sequence shown here is derived from an EMBL/GenBank/DDBJ whole genome shotgun (WGS) entry which is preliminary data.</text>
</comment>
<keyword evidence="2" id="KW-1185">Reference proteome</keyword>
<sequence length="251" mass="27880">MAPNLGTLPVETLSLILGHFCLHCSKDHRYELPNGYFCCRSSEQQQPGQPSWYSRDYRQTLHSVWLASKRLASVAQTLLYHEFVPGYGDAWRSTQFSWEGRLASFLLTVATRKDLVAQVRRIYVHPHLLRAITEEEAQLTLEEALKAAAVIAPAAGAQLLSEYQGAFDELQEQRLHFPGPRRHPGWKLVGMLLTVAPNLERLSLQVEGPGCVPVAAFSVLRRLSGSNAGGALLSNLKTLDLCPRSDCGCRS</sequence>
<organism evidence="1 2">
    <name type="scientific">Parathielavia appendiculata</name>
    <dbReference type="NCBI Taxonomy" id="2587402"/>
    <lineage>
        <taxon>Eukaryota</taxon>
        <taxon>Fungi</taxon>
        <taxon>Dikarya</taxon>
        <taxon>Ascomycota</taxon>
        <taxon>Pezizomycotina</taxon>
        <taxon>Sordariomycetes</taxon>
        <taxon>Sordariomycetidae</taxon>
        <taxon>Sordariales</taxon>
        <taxon>Chaetomiaceae</taxon>
        <taxon>Parathielavia</taxon>
    </lineage>
</organism>
<gene>
    <name evidence="1" type="ORF">N657DRAFT_701535</name>
</gene>
<proteinExistence type="predicted"/>
<evidence type="ECO:0000313" key="1">
    <source>
        <dbReference type="EMBL" id="KAK4120729.1"/>
    </source>
</evidence>
<dbReference type="Proteomes" id="UP001302602">
    <property type="component" value="Unassembled WGS sequence"/>
</dbReference>
<dbReference type="GeneID" id="87834125"/>
<reference evidence="1" key="1">
    <citation type="journal article" date="2023" name="Mol. Phylogenet. Evol.">
        <title>Genome-scale phylogeny and comparative genomics of the fungal order Sordariales.</title>
        <authorList>
            <person name="Hensen N."/>
            <person name="Bonometti L."/>
            <person name="Westerberg I."/>
            <person name="Brannstrom I.O."/>
            <person name="Guillou S."/>
            <person name="Cros-Aarteil S."/>
            <person name="Calhoun S."/>
            <person name="Haridas S."/>
            <person name="Kuo A."/>
            <person name="Mondo S."/>
            <person name="Pangilinan J."/>
            <person name="Riley R."/>
            <person name="LaButti K."/>
            <person name="Andreopoulos B."/>
            <person name="Lipzen A."/>
            <person name="Chen C."/>
            <person name="Yan M."/>
            <person name="Daum C."/>
            <person name="Ng V."/>
            <person name="Clum A."/>
            <person name="Steindorff A."/>
            <person name="Ohm R.A."/>
            <person name="Martin F."/>
            <person name="Silar P."/>
            <person name="Natvig D.O."/>
            <person name="Lalanne C."/>
            <person name="Gautier V."/>
            <person name="Ament-Velasquez S.L."/>
            <person name="Kruys A."/>
            <person name="Hutchinson M.I."/>
            <person name="Powell A.J."/>
            <person name="Barry K."/>
            <person name="Miller A.N."/>
            <person name="Grigoriev I.V."/>
            <person name="Debuchy R."/>
            <person name="Gladieux P."/>
            <person name="Hiltunen Thoren M."/>
            <person name="Johannesson H."/>
        </authorList>
    </citation>
    <scope>NUCLEOTIDE SEQUENCE</scope>
    <source>
        <strain evidence="1">CBS 731.68</strain>
    </source>
</reference>
<protein>
    <submittedName>
        <fullName evidence="1">Uncharacterized protein</fullName>
    </submittedName>
</protein>
<dbReference type="AlphaFoldDB" id="A0AAN6Z1N4"/>
<dbReference type="RefSeq" id="XP_062644500.1">
    <property type="nucleotide sequence ID" value="XM_062797356.1"/>
</dbReference>
<reference evidence="1" key="2">
    <citation type="submission" date="2023-05" db="EMBL/GenBank/DDBJ databases">
        <authorList>
            <consortium name="Lawrence Berkeley National Laboratory"/>
            <person name="Steindorff A."/>
            <person name="Hensen N."/>
            <person name="Bonometti L."/>
            <person name="Westerberg I."/>
            <person name="Brannstrom I.O."/>
            <person name="Guillou S."/>
            <person name="Cros-Aarteil S."/>
            <person name="Calhoun S."/>
            <person name="Haridas S."/>
            <person name="Kuo A."/>
            <person name="Mondo S."/>
            <person name="Pangilinan J."/>
            <person name="Riley R."/>
            <person name="Labutti K."/>
            <person name="Andreopoulos B."/>
            <person name="Lipzen A."/>
            <person name="Chen C."/>
            <person name="Yanf M."/>
            <person name="Daum C."/>
            <person name="Ng V."/>
            <person name="Clum A."/>
            <person name="Ohm R."/>
            <person name="Martin F."/>
            <person name="Silar P."/>
            <person name="Natvig D."/>
            <person name="Lalanne C."/>
            <person name="Gautier V."/>
            <person name="Ament-Velasquez S.L."/>
            <person name="Kruys A."/>
            <person name="Hutchinson M.I."/>
            <person name="Powell A.J."/>
            <person name="Barry K."/>
            <person name="Miller A.N."/>
            <person name="Grigoriev I.V."/>
            <person name="Debuchy R."/>
            <person name="Gladieux P."/>
            <person name="Thoren M.H."/>
            <person name="Johannesson H."/>
        </authorList>
    </citation>
    <scope>NUCLEOTIDE SEQUENCE</scope>
    <source>
        <strain evidence="1">CBS 731.68</strain>
    </source>
</reference>
<dbReference type="EMBL" id="MU853237">
    <property type="protein sequence ID" value="KAK4120729.1"/>
    <property type="molecule type" value="Genomic_DNA"/>
</dbReference>